<evidence type="ECO:0000256" key="2">
    <source>
        <dbReference type="ARBA" id="ARBA00013904"/>
    </source>
</evidence>
<keyword evidence="4 6" id="KW-0808">Transferase</keyword>
<dbReference type="Pfam" id="PF00201">
    <property type="entry name" value="UDPGT"/>
    <property type="match status" value="1"/>
</dbReference>
<keyword evidence="9" id="KW-1185">Reference proteome</keyword>
<evidence type="ECO:0000313" key="8">
    <source>
        <dbReference type="EMBL" id="USC25867.1"/>
    </source>
</evidence>
<dbReference type="EC" id="2.4.1.-" evidence="6"/>
<dbReference type="Proteomes" id="UP001256712">
    <property type="component" value="Segment"/>
</dbReference>
<comment type="similarity">
    <text evidence="1 6 7">Belongs to the UDP-glycosyltransferase family.</text>
</comment>
<organism evidence="8 9">
    <name type="scientific">Palpita vitrealis nucleopolyhedrovirus</name>
    <dbReference type="NCBI Taxonomy" id="2951960"/>
    <lineage>
        <taxon>Viruses</taxon>
        <taxon>Viruses incertae sedis</taxon>
        <taxon>Naldaviricetes</taxon>
        <taxon>Lefavirales</taxon>
        <taxon>Baculoviridae</taxon>
        <taxon>Alphabaculovirus</taxon>
        <taxon>Alphabaculovirus pavitrealis</taxon>
    </lineage>
</organism>
<dbReference type="PROSITE" id="PS00375">
    <property type="entry name" value="UDPGT"/>
    <property type="match status" value="1"/>
</dbReference>
<keyword evidence="5" id="KW-0732">Signal</keyword>
<dbReference type="InterPro" id="IPR016224">
    <property type="entry name" value="Ecdysteroid_UDP-Glc_Trfase"/>
</dbReference>
<accession>A0AAE9LN34</accession>
<proteinExistence type="inferred from homology"/>
<dbReference type="EMBL" id="OL685370">
    <property type="protein sequence ID" value="USC25867.1"/>
    <property type="molecule type" value="Genomic_DNA"/>
</dbReference>
<dbReference type="PANTHER" id="PTHR48043">
    <property type="entry name" value="EG:EG0003.4 PROTEIN-RELATED"/>
    <property type="match status" value="1"/>
</dbReference>
<evidence type="ECO:0000256" key="3">
    <source>
        <dbReference type="ARBA" id="ARBA00022676"/>
    </source>
</evidence>
<dbReference type="InterPro" id="IPR035595">
    <property type="entry name" value="UDP_glycos_trans_CS"/>
</dbReference>
<reference evidence="8" key="1">
    <citation type="journal article" date="2022" name="J. Invertebr. Pathol.">
        <title>Identification of a new nucleopolyhedrovirus isolated from the olive leaf moth, Palpita vitrealis, from two locations in Egypt.</title>
        <authorList>
            <person name="El-Salamouny S."/>
            <person name="Wennmann J.T."/>
            <person name="Kleespies R.G."/>
            <person name="Richert-Poggeler K.R."/>
            <person name="Mansour A."/>
            <person name="Awad M."/>
            <person name="Agamy E."/>
            <person name="Salama R."/>
            <person name="Jehle J.A."/>
        </authorList>
    </citation>
    <scope>NUCLEOTIDE SEQUENCE</scope>
    <source>
        <strain evidence="8">Giza 2005</strain>
    </source>
</reference>
<dbReference type="SUPFAM" id="SSF53756">
    <property type="entry name" value="UDP-Glycosyltransferase/glycogen phosphorylase"/>
    <property type="match status" value="1"/>
</dbReference>
<dbReference type="PIRSF" id="PIRSF000476">
    <property type="entry name" value="Ecdystd_UDP_glucosyltfrase"/>
    <property type="match status" value="1"/>
</dbReference>
<dbReference type="CDD" id="cd03784">
    <property type="entry name" value="GT1_Gtf-like"/>
    <property type="match status" value="1"/>
</dbReference>
<dbReference type="InterPro" id="IPR002213">
    <property type="entry name" value="UDP_glucos_trans"/>
</dbReference>
<dbReference type="PANTHER" id="PTHR48043:SF145">
    <property type="entry name" value="FI06409P-RELATED"/>
    <property type="match status" value="1"/>
</dbReference>
<evidence type="ECO:0000313" key="9">
    <source>
        <dbReference type="Proteomes" id="UP001256712"/>
    </source>
</evidence>
<evidence type="ECO:0000256" key="7">
    <source>
        <dbReference type="RuleBase" id="RU003718"/>
    </source>
</evidence>
<keyword evidence="3 6" id="KW-0328">Glycosyltransferase</keyword>
<comment type="function">
    <text evidence="6">Catalyzes the transfer of glucose from UDP-glucose to ecdysteroids which are insect molting hormones.</text>
</comment>
<protein>
    <recommendedName>
        <fullName evidence="2 6">Ecdysteroid UDP-glucosyltransferase</fullName>
        <ecNumber evidence="6">2.4.1.-</ecNumber>
    </recommendedName>
</protein>
<evidence type="ECO:0000256" key="5">
    <source>
        <dbReference type="ARBA" id="ARBA00022729"/>
    </source>
</evidence>
<sequence length="502" mass="56989">MFLILFVCFATTTVGTNAGNILAVFPVPAYSHHIVFKVYVEALADKCHNLTIIKPKLFSFATRSYCGSITEINADLSVEQYKELVSNSATFRKRGVISDTSTVTAYNYLGLINMFKNEFDNNNVRNLLANNQTFDLIIVEAFADYALVFGYLYNPTPVIQIAPGYGLSENFDTVGAVARHPIFYPNIWRDNFNNDTTANALIELRLYKEFKILDDLSSTLLKQQFGPNTPTISELRNKVQLLLLNLHPIFDNNRPVPPSVQYLGGGLHLVNKVNKLSPIIESRMNKAKKGTIYTSFGSSIDTKSFVHEFLHMLIDTFKTLTDYTILWKIDDEVIKNVTLPANIITQNWFNQRAVLHHKSVKAFITQGGLQSSEEALEAQVPMVCLPMMGDQFYHSHKLKQFKVAHVLNTSDVSAYQLSVAINDVIANASVYKNYINILRTLIDNDKKLFPPIDKAIKFTERVIQYRHDISQHLYTLKSTAANVPYSEYFMYKSILSIIMNHF</sequence>
<dbReference type="Gene3D" id="3.40.50.2000">
    <property type="entry name" value="Glycogen Phosphorylase B"/>
    <property type="match status" value="1"/>
</dbReference>
<name>A0AAE9LN34_9ABAC</name>
<evidence type="ECO:0000256" key="4">
    <source>
        <dbReference type="ARBA" id="ARBA00022679"/>
    </source>
</evidence>
<dbReference type="InterPro" id="IPR050271">
    <property type="entry name" value="UDP-glycosyltransferase"/>
</dbReference>
<evidence type="ECO:0000256" key="1">
    <source>
        <dbReference type="ARBA" id="ARBA00009995"/>
    </source>
</evidence>
<dbReference type="GO" id="GO:0008194">
    <property type="term" value="F:UDP-glycosyltransferase activity"/>
    <property type="evidence" value="ECO:0007669"/>
    <property type="project" value="InterPro"/>
</dbReference>
<evidence type="ECO:0000256" key="6">
    <source>
        <dbReference type="PIRNR" id="PIRNR000476"/>
    </source>
</evidence>